<dbReference type="Proteomes" id="UP000298663">
    <property type="component" value="Unassembled WGS sequence"/>
</dbReference>
<evidence type="ECO:0000313" key="2">
    <source>
        <dbReference type="Proteomes" id="UP000298663"/>
    </source>
</evidence>
<sequence length="95" mass="10677">MIHYNSIFLQSISNTYTDALNETSWILVFVSTKNAQALAKNNFTSKMTVHLNLDCAIMTVVNLNCCFNNRIARFIRESTSSYTCSVGQSGRTPMI</sequence>
<comment type="caution">
    <text evidence="1">The sequence shown here is derived from an EMBL/GenBank/DDBJ whole genome shotgun (WGS) entry which is preliminary data.</text>
</comment>
<organism evidence="1 2">
    <name type="scientific">Steinernema carpocapsae</name>
    <name type="common">Entomopathogenic nematode</name>
    <dbReference type="NCBI Taxonomy" id="34508"/>
    <lineage>
        <taxon>Eukaryota</taxon>
        <taxon>Metazoa</taxon>
        <taxon>Ecdysozoa</taxon>
        <taxon>Nematoda</taxon>
        <taxon>Chromadorea</taxon>
        <taxon>Rhabditida</taxon>
        <taxon>Tylenchina</taxon>
        <taxon>Panagrolaimomorpha</taxon>
        <taxon>Strongyloidoidea</taxon>
        <taxon>Steinernematidae</taxon>
        <taxon>Steinernema</taxon>
    </lineage>
</organism>
<proteinExistence type="predicted"/>
<dbReference type="AlphaFoldDB" id="A0A4U5PGZ2"/>
<accession>A0A4U5PGZ2</accession>
<protein>
    <submittedName>
        <fullName evidence="1">Uncharacterized protein</fullName>
    </submittedName>
</protein>
<keyword evidence="2" id="KW-1185">Reference proteome</keyword>
<reference evidence="1 2" key="2">
    <citation type="journal article" date="2019" name="G3 (Bethesda)">
        <title>Hybrid Assembly of the Genome of the Entomopathogenic Nematode Steinernema carpocapsae Identifies the X-Chromosome.</title>
        <authorList>
            <person name="Serra L."/>
            <person name="Macchietto M."/>
            <person name="Macias-Munoz A."/>
            <person name="McGill C.J."/>
            <person name="Rodriguez I.M."/>
            <person name="Rodriguez B."/>
            <person name="Murad R."/>
            <person name="Mortazavi A."/>
        </authorList>
    </citation>
    <scope>NUCLEOTIDE SEQUENCE [LARGE SCALE GENOMIC DNA]</scope>
    <source>
        <strain evidence="1 2">ALL</strain>
    </source>
</reference>
<reference evidence="1 2" key="1">
    <citation type="journal article" date="2015" name="Genome Biol.">
        <title>Comparative genomics of Steinernema reveals deeply conserved gene regulatory networks.</title>
        <authorList>
            <person name="Dillman A.R."/>
            <person name="Macchietto M."/>
            <person name="Porter C.F."/>
            <person name="Rogers A."/>
            <person name="Williams B."/>
            <person name="Antoshechkin I."/>
            <person name="Lee M.M."/>
            <person name="Goodwin Z."/>
            <person name="Lu X."/>
            <person name="Lewis E.E."/>
            <person name="Goodrich-Blair H."/>
            <person name="Stock S.P."/>
            <person name="Adams B.J."/>
            <person name="Sternberg P.W."/>
            <person name="Mortazavi A."/>
        </authorList>
    </citation>
    <scope>NUCLEOTIDE SEQUENCE [LARGE SCALE GENOMIC DNA]</scope>
    <source>
        <strain evidence="1 2">ALL</strain>
    </source>
</reference>
<gene>
    <name evidence="1" type="ORF">L596_009997</name>
</gene>
<dbReference type="EMBL" id="AZBU02000002">
    <property type="protein sequence ID" value="TKR95887.1"/>
    <property type="molecule type" value="Genomic_DNA"/>
</dbReference>
<evidence type="ECO:0000313" key="1">
    <source>
        <dbReference type="EMBL" id="TKR95887.1"/>
    </source>
</evidence>
<name>A0A4U5PGZ2_STECR</name>